<dbReference type="GO" id="GO:0034040">
    <property type="term" value="F:ATPase-coupled lipid transmembrane transporter activity"/>
    <property type="evidence" value="ECO:0007669"/>
    <property type="project" value="TreeGrafter"/>
</dbReference>
<dbReference type="PROSITE" id="PS00211">
    <property type="entry name" value="ABC_TRANSPORTER_1"/>
    <property type="match status" value="1"/>
</dbReference>
<evidence type="ECO:0000256" key="8">
    <source>
        <dbReference type="ARBA" id="ARBA00023136"/>
    </source>
</evidence>
<dbReference type="GO" id="GO:0005524">
    <property type="term" value="F:ATP binding"/>
    <property type="evidence" value="ECO:0007669"/>
    <property type="project" value="UniProtKB-KW"/>
</dbReference>
<dbReference type="InterPro" id="IPR017871">
    <property type="entry name" value="ABC_transporter-like_CS"/>
</dbReference>
<evidence type="ECO:0000256" key="2">
    <source>
        <dbReference type="ARBA" id="ARBA00022448"/>
    </source>
</evidence>
<sequence length="282" mass="31220">MGLWQTLQDAVLSVQRLNDIYEADPEEKDSAQLVHLPPLRGRVTFEHVSFRYHPDDRNILTDIHVDILPGQTCAIVGRSGSGKSTLVMLLERFYAPTEGRILIDGYDIAAVAVQSLRRQLGAVLQESTIFTGTIRENIAMADPEAPLERIIAVAKLANAHDFIMAFPLGYATVVGDLGIKLSGGQKQRLCIARALFKEPSVLILDEATSALDSESEKAIQDNMRTILQNRTALIIAHRLSTVQHADMILVLDEGMIVERGTHQALMEQKGLYYYLSSQQLSV</sequence>
<reference evidence="10" key="1">
    <citation type="submission" date="2019-03" db="EMBL/GenBank/DDBJ databases">
        <title>Lake Tanganyika Metagenome-Assembled Genomes (MAGs).</title>
        <authorList>
            <person name="Tran P."/>
        </authorList>
    </citation>
    <scope>NUCLEOTIDE SEQUENCE</scope>
    <source>
        <strain evidence="10">K_DeepCast_65m_m2_066</strain>
    </source>
</reference>
<dbReference type="InterPro" id="IPR036640">
    <property type="entry name" value="ABC1_TM_sf"/>
</dbReference>
<comment type="subcellular location">
    <subcellularLocation>
        <location evidence="1">Cell membrane</location>
        <topology evidence="1">Multi-pass membrane protein</topology>
    </subcellularLocation>
</comment>
<evidence type="ECO:0000256" key="3">
    <source>
        <dbReference type="ARBA" id="ARBA00022475"/>
    </source>
</evidence>
<evidence type="ECO:0000256" key="7">
    <source>
        <dbReference type="ARBA" id="ARBA00022989"/>
    </source>
</evidence>
<name>A0A937W5H1_UNCTE</name>
<dbReference type="Pfam" id="PF00005">
    <property type="entry name" value="ABC_tran"/>
    <property type="match status" value="1"/>
</dbReference>
<comment type="caution">
    <text evidence="10">The sequence shown here is derived from an EMBL/GenBank/DDBJ whole genome shotgun (WGS) entry which is preliminary data.</text>
</comment>
<dbReference type="Proteomes" id="UP000712673">
    <property type="component" value="Unassembled WGS sequence"/>
</dbReference>
<feature type="domain" description="ABC transporter" evidence="9">
    <location>
        <begin position="43"/>
        <end position="278"/>
    </location>
</feature>
<proteinExistence type="predicted"/>
<dbReference type="PANTHER" id="PTHR24221:SF647">
    <property type="entry name" value="BLL6336 PROTEIN"/>
    <property type="match status" value="1"/>
</dbReference>
<keyword evidence="6 10" id="KW-0067">ATP-binding</keyword>
<gene>
    <name evidence="10" type="ORF">FJZ47_24715</name>
</gene>
<evidence type="ECO:0000256" key="6">
    <source>
        <dbReference type="ARBA" id="ARBA00022840"/>
    </source>
</evidence>
<dbReference type="PROSITE" id="PS50893">
    <property type="entry name" value="ABC_TRANSPORTER_2"/>
    <property type="match status" value="1"/>
</dbReference>
<accession>A0A937W5H1</accession>
<keyword evidence="3" id="KW-1003">Cell membrane</keyword>
<keyword evidence="5" id="KW-0547">Nucleotide-binding</keyword>
<evidence type="ECO:0000313" key="11">
    <source>
        <dbReference type="Proteomes" id="UP000712673"/>
    </source>
</evidence>
<dbReference type="PANTHER" id="PTHR24221">
    <property type="entry name" value="ATP-BINDING CASSETTE SUB-FAMILY B"/>
    <property type="match status" value="1"/>
</dbReference>
<dbReference type="Gene3D" id="1.20.1560.10">
    <property type="entry name" value="ABC transporter type 1, transmembrane domain"/>
    <property type="match status" value="1"/>
</dbReference>
<dbReference type="EMBL" id="VGLS01001136">
    <property type="protein sequence ID" value="MBM3226982.1"/>
    <property type="molecule type" value="Genomic_DNA"/>
</dbReference>
<keyword evidence="8" id="KW-0472">Membrane</keyword>
<dbReference type="InterPro" id="IPR003593">
    <property type="entry name" value="AAA+_ATPase"/>
</dbReference>
<dbReference type="SUPFAM" id="SSF52540">
    <property type="entry name" value="P-loop containing nucleoside triphosphate hydrolases"/>
    <property type="match status" value="1"/>
</dbReference>
<evidence type="ECO:0000256" key="5">
    <source>
        <dbReference type="ARBA" id="ARBA00022741"/>
    </source>
</evidence>
<dbReference type="Gene3D" id="3.40.50.300">
    <property type="entry name" value="P-loop containing nucleotide triphosphate hydrolases"/>
    <property type="match status" value="1"/>
</dbReference>
<dbReference type="InterPro" id="IPR039421">
    <property type="entry name" value="Type_1_exporter"/>
</dbReference>
<dbReference type="GO" id="GO:0005886">
    <property type="term" value="C:plasma membrane"/>
    <property type="evidence" value="ECO:0007669"/>
    <property type="project" value="UniProtKB-SubCell"/>
</dbReference>
<dbReference type="FunFam" id="3.40.50.300:FF:000221">
    <property type="entry name" value="Multidrug ABC transporter ATP-binding protein"/>
    <property type="match status" value="1"/>
</dbReference>
<keyword evidence="2" id="KW-0813">Transport</keyword>
<evidence type="ECO:0000256" key="1">
    <source>
        <dbReference type="ARBA" id="ARBA00004651"/>
    </source>
</evidence>
<evidence type="ECO:0000259" key="9">
    <source>
        <dbReference type="PROSITE" id="PS50893"/>
    </source>
</evidence>
<protein>
    <submittedName>
        <fullName evidence="10">ATP-binding cassette domain-containing protein</fullName>
    </submittedName>
</protein>
<dbReference type="SMART" id="SM00382">
    <property type="entry name" value="AAA"/>
    <property type="match status" value="1"/>
</dbReference>
<dbReference type="GO" id="GO:0016887">
    <property type="term" value="F:ATP hydrolysis activity"/>
    <property type="evidence" value="ECO:0007669"/>
    <property type="project" value="InterPro"/>
</dbReference>
<evidence type="ECO:0000313" key="10">
    <source>
        <dbReference type="EMBL" id="MBM3226982.1"/>
    </source>
</evidence>
<dbReference type="InterPro" id="IPR027417">
    <property type="entry name" value="P-loop_NTPase"/>
</dbReference>
<organism evidence="10 11">
    <name type="scientific">Tectimicrobiota bacterium</name>
    <dbReference type="NCBI Taxonomy" id="2528274"/>
    <lineage>
        <taxon>Bacteria</taxon>
        <taxon>Pseudomonadati</taxon>
        <taxon>Nitrospinota/Tectimicrobiota group</taxon>
        <taxon>Candidatus Tectimicrobiota</taxon>
    </lineage>
</organism>
<keyword evidence="4" id="KW-0812">Transmembrane</keyword>
<dbReference type="AlphaFoldDB" id="A0A937W5H1"/>
<keyword evidence="7" id="KW-1133">Transmembrane helix</keyword>
<dbReference type="InterPro" id="IPR003439">
    <property type="entry name" value="ABC_transporter-like_ATP-bd"/>
</dbReference>
<evidence type="ECO:0000256" key="4">
    <source>
        <dbReference type="ARBA" id="ARBA00022692"/>
    </source>
</evidence>